<dbReference type="PRINTS" id="PR00320">
    <property type="entry name" value="GPROTEINBRPT"/>
</dbReference>
<dbReference type="InterPro" id="IPR015943">
    <property type="entry name" value="WD40/YVTN_repeat-like_dom_sf"/>
</dbReference>
<dbReference type="PANTHER" id="PTHR19857">
    <property type="entry name" value="MITOCHONDRIAL DIVISION PROTEIN 1-RELATED"/>
    <property type="match status" value="1"/>
</dbReference>
<dbReference type="Pfam" id="PF00400">
    <property type="entry name" value="WD40"/>
    <property type="match status" value="2"/>
</dbReference>
<dbReference type="Proteomes" id="UP000190831">
    <property type="component" value="Chromosome D"/>
</dbReference>
<dbReference type="Gene3D" id="2.130.10.10">
    <property type="entry name" value="YVTN repeat-like/Quinoprotein amine dehydrogenase"/>
    <property type="match status" value="1"/>
</dbReference>
<dbReference type="PROSITE" id="PS50294">
    <property type="entry name" value="WD_REPEATS_REGION"/>
    <property type="match status" value="2"/>
</dbReference>
<dbReference type="PROSITE" id="PS50082">
    <property type="entry name" value="WD_REPEATS_2"/>
    <property type="match status" value="2"/>
</dbReference>
<dbReference type="AlphaFoldDB" id="A0A1G4MAV3"/>
<evidence type="ECO:0000256" key="2">
    <source>
        <dbReference type="ARBA" id="ARBA00022737"/>
    </source>
</evidence>
<evidence type="ECO:0000256" key="4">
    <source>
        <dbReference type="ARBA" id="ARBA00038321"/>
    </source>
</evidence>
<dbReference type="InterPro" id="IPR020472">
    <property type="entry name" value="WD40_PAC1"/>
</dbReference>
<evidence type="ECO:0000256" key="3">
    <source>
        <dbReference type="ARBA" id="ARBA00022942"/>
    </source>
</evidence>
<protein>
    <submittedName>
        <fullName evidence="6">LAFE_0D02916g1_1</fullName>
    </submittedName>
</protein>
<dbReference type="InterPro" id="IPR051179">
    <property type="entry name" value="WD_repeat_multifunction"/>
</dbReference>
<feature type="repeat" description="WD" evidence="5">
    <location>
        <begin position="174"/>
        <end position="215"/>
    </location>
</feature>
<gene>
    <name evidence="6" type="ORF">LAFE_0D02916G</name>
</gene>
<keyword evidence="1 5" id="KW-0853">WD repeat</keyword>
<comment type="similarity">
    <text evidence="4">Belongs to the WD repeat PAAF1/RPN14 family.</text>
</comment>
<dbReference type="InterPro" id="IPR001680">
    <property type="entry name" value="WD40_rpt"/>
</dbReference>
<dbReference type="SMART" id="SM00320">
    <property type="entry name" value="WD40"/>
    <property type="match status" value="4"/>
</dbReference>
<dbReference type="InterPro" id="IPR036322">
    <property type="entry name" value="WD40_repeat_dom_sf"/>
</dbReference>
<evidence type="ECO:0000256" key="5">
    <source>
        <dbReference type="PROSITE-ProRule" id="PRU00221"/>
    </source>
</evidence>
<feature type="repeat" description="WD" evidence="5">
    <location>
        <begin position="132"/>
        <end position="173"/>
    </location>
</feature>
<accession>A0A1G4MAV3</accession>
<reference evidence="6 7" key="1">
    <citation type="submission" date="2016-03" db="EMBL/GenBank/DDBJ databases">
        <authorList>
            <person name="Devillers H."/>
        </authorList>
    </citation>
    <scope>NUCLEOTIDE SEQUENCE [LARGE SCALE GENOMIC DNA]</scope>
    <source>
        <strain evidence="6">CBS 6772</strain>
    </source>
</reference>
<evidence type="ECO:0000313" key="6">
    <source>
        <dbReference type="EMBL" id="SCW01002.1"/>
    </source>
</evidence>
<sequence length="402" mass="45157">MSEITNCHIDPSFTECIKEVQSGISKEDKFYINVEPSVYEVNDYIVHVSQSDGQLRYDAGNGNYFKRIDGRVFEAELNNQKFRFKTPRCDYSHIQPNSHFTCIDVLQEKIALGDSEGLINVFDSNFNLNLQLTGHYSDITSVKFFPSQKVLLSSSSDMQVKIWSLDDGSNPRTLAEHRAAVTCTGIVDRGRNILTGSEDGTIKLWECGSGEVIYTFFRKENKRDAVNDILLLCTEAASFDTHDLEFGTAGKTFLAAHHSGVITYHDIFSKEQLLQIPSEFMNPCITLSASNTQLSDISPFYLYAGYENGTLAQWDLRKPERSVQAMHLNKGTPINNIYFDKESLYVSSNVDTTAEIEIDLDTGRLRDPTFLVSNDCEVSQFKSSGDDGAIFAVGKQGFWAVY</sequence>
<evidence type="ECO:0000256" key="1">
    <source>
        <dbReference type="ARBA" id="ARBA00022574"/>
    </source>
</evidence>
<keyword evidence="3" id="KW-0647">Proteasome</keyword>
<keyword evidence="7" id="KW-1185">Reference proteome</keyword>
<dbReference type="PANTHER" id="PTHR19857:SF19">
    <property type="entry name" value="26S PROTEASOME REGULATORY SUBUNIT RPN14"/>
    <property type="match status" value="1"/>
</dbReference>
<dbReference type="EMBL" id="LT598492">
    <property type="protein sequence ID" value="SCW01002.1"/>
    <property type="molecule type" value="Genomic_DNA"/>
</dbReference>
<dbReference type="GO" id="GO:0000502">
    <property type="term" value="C:proteasome complex"/>
    <property type="evidence" value="ECO:0007669"/>
    <property type="project" value="UniProtKB-KW"/>
</dbReference>
<dbReference type="OrthoDB" id="10257301at2759"/>
<dbReference type="STRING" id="4955.A0A1G4MAV3"/>
<proteinExistence type="inferred from homology"/>
<evidence type="ECO:0000313" key="7">
    <source>
        <dbReference type="Proteomes" id="UP000190831"/>
    </source>
</evidence>
<name>A0A1G4MAV3_LACFM</name>
<dbReference type="SUPFAM" id="SSF50978">
    <property type="entry name" value="WD40 repeat-like"/>
    <property type="match status" value="1"/>
</dbReference>
<keyword evidence="2" id="KW-0677">Repeat</keyword>
<dbReference type="OMA" id="GYENGML"/>
<organism evidence="6 7">
    <name type="scientific">Lachancea fermentati</name>
    <name type="common">Zygosaccharomyces fermentati</name>
    <dbReference type="NCBI Taxonomy" id="4955"/>
    <lineage>
        <taxon>Eukaryota</taxon>
        <taxon>Fungi</taxon>
        <taxon>Dikarya</taxon>
        <taxon>Ascomycota</taxon>
        <taxon>Saccharomycotina</taxon>
        <taxon>Saccharomycetes</taxon>
        <taxon>Saccharomycetales</taxon>
        <taxon>Saccharomycetaceae</taxon>
        <taxon>Lachancea</taxon>
    </lineage>
</organism>